<dbReference type="CDD" id="cd06577">
    <property type="entry name" value="PASTA_pknB"/>
    <property type="match status" value="1"/>
</dbReference>
<dbReference type="SMART" id="SM00740">
    <property type="entry name" value="PASTA"/>
    <property type="match status" value="2"/>
</dbReference>
<dbReference type="Pfam" id="PF03793">
    <property type="entry name" value="PASTA"/>
    <property type="match status" value="1"/>
</dbReference>
<name>A0A381NQL2_9ZZZZ</name>
<dbReference type="PROSITE" id="PS51178">
    <property type="entry name" value="PASTA"/>
    <property type="match status" value="1"/>
</dbReference>
<dbReference type="EMBL" id="UINC01000529">
    <property type="protein sequence ID" value="SUZ56882.1"/>
    <property type="molecule type" value="Genomic_DNA"/>
</dbReference>
<reference evidence="3" key="1">
    <citation type="submission" date="2018-05" db="EMBL/GenBank/DDBJ databases">
        <authorList>
            <person name="Lanie J.A."/>
            <person name="Ng W.-L."/>
            <person name="Kazmierczak K.M."/>
            <person name="Andrzejewski T.M."/>
            <person name="Davidsen T.M."/>
            <person name="Wayne K.J."/>
            <person name="Tettelin H."/>
            <person name="Glass J.I."/>
            <person name="Rusch D."/>
            <person name="Podicherti R."/>
            <person name="Tsui H.-C.T."/>
            <person name="Winkler M.E."/>
        </authorList>
    </citation>
    <scope>NUCLEOTIDE SEQUENCE</scope>
</reference>
<evidence type="ECO:0000259" key="2">
    <source>
        <dbReference type="PROSITE" id="PS51178"/>
    </source>
</evidence>
<keyword evidence="1" id="KW-0812">Transmembrane</keyword>
<feature type="domain" description="PASTA" evidence="2">
    <location>
        <begin position="53"/>
        <end position="121"/>
    </location>
</feature>
<gene>
    <name evidence="3" type="ORF">METZ01_LOCUS9736</name>
</gene>
<accession>A0A381NQL2</accession>
<protein>
    <recommendedName>
        <fullName evidence="2">PASTA domain-containing protein</fullName>
    </recommendedName>
</protein>
<dbReference type="Gene3D" id="3.30.10.20">
    <property type="match status" value="1"/>
</dbReference>
<dbReference type="SUPFAM" id="SSF54184">
    <property type="entry name" value="Penicillin-binding protein 2x (pbp-2x), c-terminal domain"/>
    <property type="match status" value="1"/>
</dbReference>
<proteinExistence type="predicted"/>
<evidence type="ECO:0000313" key="3">
    <source>
        <dbReference type="EMBL" id="SUZ56882.1"/>
    </source>
</evidence>
<keyword evidence="1" id="KW-0472">Membrane</keyword>
<dbReference type="InterPro" id="IPR005543">
    <property type="entry name" value="PASTA_dom"/>
</dbReference>
<sequence>MKGKIIKIIKAILRVYLKLLKSDSIVKHLFASSITVFIIFYFVFISVKIYTKHNRYIEVPSLSGLNIEDANKILKKKKLKSEVLDSSKYFSETPVNSILSQIPDAGEFVKKNRKIYLNVNPSDYQKVSIPNIIQITKRNAESILNALGFEVSGFQYVDNIGKDMVLEVLYNGEKMNIGDAIARGSKLELILGNGKK</sequence>
<dbReference type="AlphaFoldDB" id="A0A381NQL2"/>
<organism evidence="3">
    <name type="scientific">marine metagenome</name>
    <dbReference type="NCBI Taxonomy" id="408172"/>
    <lineage>
        <taxon>unclassified sequences</taxon>
        <taxon>metagenomes</taxon>
        <taxon>ecological metagenomes</taxon>
    </lineage>
</organism>
<feature type="transmembrane region" description="Helical" evidence="1">
    <location>
        <begin position="25"/>
        <end position="47"/>
    </location>
</feature>
<evidence type="ECO:0000256" key="1">
    <source>
        <dbReference type="SAM" id="Phobius"/>
    </source>
</evidence>
<keyword evidence="1" id="KW-1133">Transmembrane helix</keyword>